<evidence type="ECO:0000313" key="2">
    <source>
        <dbReference type="Proteomes" id="UP000653454"/>
    </source>
</evidence>
<dbReference type="AlphaFoldDB" id="A0A8S4CYY0"/>
<accession>A0A8S4CYY0</accession>
<name>A0A8S4CYY0_PLUXY</name>
<sequence length="1180" mass="127651">MNRQAAVNERLLEQGLLIMEKGSARHSTSAEPCSWQQWPRLLLPLFVPPPPPPPPTQPLGLRASGLGRCTFHRERYDRRYRGIFRLACEHVLRSMRRGRETLLTLLEAFIYDPLVEWGGGGARGRRGGRRARAALAMLAVRGLEVRWSLQDATDQILAILPEIEKSALKWLEENEAITSLETRLRECHQQMALVKELEAYGASLHQHPLHGISQQYSTYKQAKNAVEDSMKALVKILKDFDTQIEAYVAAHEVLNGPQLMEWIQEFSGANEPEPTSIFEHIKDFLTNAGQSTMITQCEQAETELNQCMQQTAALLRNCLELLSQYVAVAQYYPQSRTEYYRIVMFRKWLAAALDSRSPEVCREVAAQVAALVNADNNNSNSNAAQQIVAYNYRLQAVCAEANANLNKAYERMHQEASPEAIAVAQEAYRDAKANISNWVRTEEHAASALECVVIGMICNLNRRYLMLENGAQSAGDCLVDLTSRDGEWFLDDMLALSNQAVELLSLLPLQSASAEDAAMPAAVECVRNVNLLLADLVQLNYNFSTIILPETLKKVHSEDPSTLQMMSELNAVIVNTPVPLNELLQQLEMRMRYLVMDMEASEVYVTTYLLHQSPADTSQQIVADLRARYEALLSPTPPESDSQSAGRMLLMGFNGLFAAIELRARELADYLAAPIPAVWRKIDHISDALHMSAALHSPALRSVLEDMFVTRRIQVVAEVLSMAAQMAASFKGTGPVVVYDDAQMCKPVKRFTACYVSRSLLGAGPRALAAVPCVLLRRAPLDLAAEVGREEIGASWSVSLESLCEKARLAYPHPRLLDRAASLAGAVVAGAGGAGGAGAGARRAPAAAAAAMCVRARVKAHLQLHSQVLGGGPDLITQCVRASRELLAAAHRLTAAKARALSLVTAAHQRVKWGAGANPALKSTVEALEVSWLSARSAATALAGAARGAGAAGGALPVKYKHARTATQALAHWEKACTLAQKYALNVSAVEESLMEMLHPEGSIDAHWVSNVSCLLRDMISSLTSSLASTQAARASLAAPPAELAAARAARASVLKDCCSHVVVLAGEGTNPASEWLSLEQELTEALKACSAAVCSEAGARAALGGAGRARALLPLLTQALLEYVYNKRELSAALAACGAAVCSEAGARAALGGAGRARALLPLLTQALLEYVSDSDMWI</sequence>
<organism evidence="1 2">
    <name type="scientific">Plutella xylostella</name>
    <name type="common">Diamondback moth</name>
    <name type="synonym">Plutella maculipennis</name>
    <dbReference type="NCBI Taxonomy" id="51655"/>
    <lineage>
        <taxon>Eukaryota</taxon>
        <taxon>Metazoa</taxon>
        <taxon>Ecdysozoa</taxon>
        <taxon>Arthropoda</taxon>
        <taxon>Hexapoda</taxon>
        <taxon>Insecta</taxon>
        <taxon>Pterygota</taxon>
        <taxon>Neoptera</taxon>
        <taxon>Endopterygota</taxon>
        <taxon>Lepidoptera</taxon>
        <taxon>Glossata</taxon>
        <taxon>Ditrysia</taxon>
        <taxon>Yponomeutoidea</taxon>
        <taxon>Plutellidae</taxon>
        <taxon>Plutella</taxon>
    </lineage>
</organism>
<dbReference type="GO" id="GO:0005737">
    <property type="term" value="C:cytoplasm"/>
    <property type="evidence" value="ECO:0007669"/>
    <property type="project" value="TreeGrafter"/>
</dbReference>
<evidence type="ECO:0000313" key="1">
    <source>
        <dbReference type="EMBL" id="CAG9089352.1"/>
    </source>
</evidence>
<dbReference type="GO" id="GO:0004674">
    <property type="term" value="F:protein serine/threonine kinase activity"/>
    <property type="evidence" value="ECO:0007669"/>
    <property type="project" value="TreeGrafter"/>
</dbReference>
<dbReference type="GO" id="GO:0031929">
    <property type="term" value="P:TOR signaling"/>
    <property type="evidence" value="ECO:0007669"/>
    <property type="project" value="TreeGrafter"/>
</dbReference>
<dbReference type="GO" id="GO:0005634">
    <property type="term" value="C:nucleus"/>
    <property type="evidence" value="ECO:0007669"/>
    <property type="project" value="TreeGrafter"/>
</dbReference>
<protein>
    <submittedName>
        <fullName evidence="1">(diamondback moth) hypothetical protein</fullName>
    </submittedName>
</protein>
<dbReference type="GO" id="GO:0016242">
    <property type="term" value="P:negative regulation of macroautophagy"/>
    <property type="evidence" value="ECO:0007669"/>
    <property type="project" value="TreeGrafter"/>
</dbReference>
<gene>
    <name evidence="1" type="ORF">PLXY2_LOCUS436</name>
</gene>
<proteinExistence type="predicted"/>
<dbReference type="PANTHER" id="PTHR11139">
    <property type="entry name" value="ATAXIA TELANGIECTASIA MUTATED ATM -RELATED"/>
    <property type="match status" value="1"/>
</dbReference>
<keyword evidence="2" id="KW-1185">Reference proteome</keyword>
<dbReference type="GO" id="GO:0031932">
    <property type="term" value="C:TORC2 complex"/>
    <property type="evidence" value="ECO:0007669"/>
    <property type="project" value="TreeGrafter"/>
</dbReference>
<dbReference type="EMBL" id="CAJHNJ030000001">
    <property type="protein sequence ID" value="CAG9089352.1"/>
    <property type="molecule type" value="Genomic_DNA"/>
</dbReference>
<dbReference type="PANTHER" id="PTHR11139:SF119">
    <property type="entry name" value="SERINE_THREONINE-PROTEIN KINASE SMG1"/>
    <property type="match status" value="1"/>
</dbReference>
<dbReference type="InterPro" id="IPR050517">
    <property type="entry name" value="DDR_Repair_Kinase"/>
</dbReference>
<dbReference type="GO" id="GO:0031931">
    <property type="term" value="C:TORC1 complex"/>
    <property type="evidence" value="ECO:0007669"/>
    <property type="project" value="TreeGrafter"/>
</dbReference>
<dbReference type="Proteomes" id="UP000653454">
    <property type="component" value="Unassembled WGS sequence"/>
</dbReference>
<reference evidence="1" key="1">
    <citation type="submission" date="2020-11" db="EMBL/GenBank/DDBJ databases">
        <authorList>
            <person name="Whiteford S."/>
        </authorList>
    </citation>
    <scope>NUCLEOTIDE SEQUENCE</scope>
</reference>
<comment type="caution">
    <text evidence="1">The sequence shown here is derived from an EMBL/GenBank/DDBJ whole genome shotgun (WGS) entry which is preliminary data.</text>
</comment>